<accession>A0ABR5AMX4</accession>
<dbReference type="EMBL" id="JXAK01000001">
    <property type="protein sequence ID" value="KIL42374.1"/>
    <property type="molecule type" value="Genomic_DNA"/>
</dbReference>
<keyword evidence="2" id="KW-1185">Reference proteome</keyword>
<dbReference type="RefSeq" id="WP_041044692.1">
    <property type="nucleotide sequence ID" value="NZ_JXAK01000001.1"/>
</dbReference>
<dbReference type="Proteomes" id="UP000031967">
    <property type="component" value="Unassembled WGS sequence"/>
</dbReference>
<proteinExistence type="predicted"/>
<evidence type="ECO:0000313" key="1">
    <source>
        <dbReference type="EMBL" id="KIL42374.1"/>
    </source>
</evidence>
<evidence type="ECO:0000313" key="2">
    <source>
        <dbReference type="Proteomes" id="UP000031967"/>
    </source>
</evidence>
<protein>
    <submittedName>
        <fullName evidence="1">Uncharacterized protein</fullName>
    </submittedName>
</protein>
<name>A0ABR5AMX4_9BACL</name>
<reference evidence="1 2" key="1">
    <citation type="submission" date="2014-12" db="EMBL/GenBank/DDBJ databases">
        <title>Draft genome sequence of Paenibacillus kamchatkensis strain B-2647.</title>
        <authorList>
            <person name="Karlyshev A.V."/>
            <person name="Kudryashova E.B."/>
        </authorList>
    </citation>
    <scope>NUCLEOTIDE SEQUENCE [LARGE SCALE GENOMIC DNA]</scope>
    <source>
        <strain evidence="1 2">VKM B-2647</strain>
    </source>
</reference>
<sequence>MMRVFLSGKSLHNRKIYRKATFFGIEQEDLPEKLPLKWRILVESRENGAISGKFSSKTAIIRRKSNISGSLSGY</sequence>
<comment type="caution">
    <text evidence="1">The sequence shown here is derived from an EMBL/GenBank/DDBJ whole genome shotgun (WGS) entry which is preliminary data.</text>
</comment>
<organism evidence="1 2">
    <name type="scientific">Gordoniibacillus kamchatkensis</name>
    <dbReference type="NCBI Taxonomy" id="1590651"/>
    <lineage>
        <taxon>Bacteria</taxon>
        <taxon>Bacillati</taxon>
        <taxon>Bacillota</taxon>
        <taxon>Bacilli</taxon>
        <taxon>Bacillales</taxon>
        <taxon>Paenibacillaceae</taxon>
        <taxon>Gordoniibacillus</taxon>
    </lineage>
</organism>
<gene>
    <name evidence="1" type="ORF">SD70_00020</name>
</gene>